<dbReference type="Pfam" id="PF14092">
    <property type="entry name" value="DUF4270"/>
    <property type="match status" value="1"/>
</dbReference>
<sequence>MKHCNNFRRMFRAAAVLAAVALMTFAGCTKVDDTLGSNLVPDNQQMKVGYTTLGARTLAGKLDAAKYVETRLFQSDSLKASNISYGYMGSMLSDTFGLRTAGFLTQYLNVYKVKEGYFGYRPIFDSAQILITITSYGNDTLTPQKYNVYEIKSNKYLTEKPVAAGKTERDTVFYLNFDPVKEGVIGADDEPVFTFTFPDGETTGPATTAVTMNTTPATQNFIDRLMLQKGSGTAYEDDYSIYSTDSLKQWVEEFKGLYIVPAEDQKEKGKGNIYATELESSGFMVYARNRVESDPTLIKDTIDMGYIFYNTSISTEYGNVSVNTIRRDYGMATSADAKFDIADAKEEAGKPITDHPTYDQIYVEGMGGVVTAITFDKPFFDALEAEIVAGNEGAQNFKTLAMTQVRMSIYFKGSNYDWTKLTDMPHMIGEMDKSQTRLGLYTNYKTLSAIPDYAYAYEQNYSTTLAYGGYINRSRGCYVMDITGYAQSLWNSYRSAKEELGADAPWDELKEKIKNRTIYLGPEAYSVYTTTYSVLQGMTPDGVTEEDVPIKIDVTYNLIK</sequence>
<feature type="signal peptide" evidence="1">
    <location>
        <begin position="1"/>
        <end position="26"/>
    </location>
</feature>
<evidence type="ECO:0000313" key="6">
    <source>
        <dbReference type="Proteomes" id="UP001055105"/>
    </source>
</evidence>
<evidence type="ECO:0000313" key="3">
    <source>
        <dbReference type="EMBL" id="KAA3159196.1"/>
    </source>
</evidence>
<reference evidence="2" key="2">
    <citation type="submission" date="2022-01" db="EMBL/GenBank/DDBJ databases">
        <title>Novel bile acid biosynthetic pathways are enriched in the microbiome of centenarians.</title>
        <authorList>
            <person name="Sato Y."/>
            <person name="Atarashi K."/>
            <person name="Plichta R.D."/>
            <person name="Arai Y."/>
            <person name="Sasajima S."/>
            <person name="Kearney M.S."/>
            <person name="Suda W."/>
            <person name="Takeshita K."/>
            <person name="Sasaki T."/>
            <person name="Okamoto S."/>
            <person name="Skelly N.A."/>
            <person name="Okamura Y."/>
            <person name="Vlamakis H."/>
            <person name="Li Y."/>
            <person name="Tanoue T."/>
            <person name="Takei H."/>
            <person name="Nittono H."/>
            <person name="Narushima S."/>
            <person name="Irie J."/>
            <person name="Itoh H."/>
            <person name="Moriya K."/>
            <person name="Sugiura Y."/>
            <person name="Suematsu M."/>
            <person name="Moritoki N."/>
            <person name="Shibata S."/>
            <person name="Littman R.D."/>
            <person name="Fischbach A.M."/>
            <person name="Uwamino Y."/>
            <person name="Inoue T."/>
            <person name="Honda A."/>
            <person name="Hattori M."/>
            <person name="Murai T."/>
            <person name="Xavier J.R."/>
            <person name="Hirose N."/>
            <person name="Honda K."/>
        </authorList>
    </citation>
    <scope>NUCLEOTIDE SEQUENCE</scope>
    <source>
        <strain evidence="2">CE91-St16</strain>
    </source>
</reference>
<evidence type="ECO:0000313" key="5">
    <source>
        <dbReference type="Proteomes" id="UP000324870"/>
    </source>
</evidence>
<comment type="caution">
    <text evidence="2">The sequence shown here is derived from an EMBL/GenBank/DDBJ whole genome shotgun (WGS) entry which is preliminary data.</text>
</comment>
<dbReference type="Proteomes" id="UP000324870">
    <property type="component" value="Unassembled WGS sequence"/>
</dbReference>
<dbReference type="EMBL" id="VVND01000011">
    <property type="protein sequence ID" value="KAA3159196.1"/>
    <property type="molecule type" value="Genomic_DNA"/>
</dbReference>
<reference evidence="3 5" key="1">
    <citation type="journal article" date="2019" name="Nat. Med.">
        <title>A library of human gut bacterial isolates paired with longitudinal multiomics data enables mechanistic microbiome research.</title>
        <authorList>
            <person name="Poyet M."/>
            <person name="Groussin M."/>
            <person name="Gibbons S.M."/>
            <person name="Avila-Pacheco J."/>
            <person name="Jiang X."/>
            <person name="Kearney S.M."/>
            <person name="Perrotta A.R."/>
            <person name="Berdy B."/>
            <person name="Zhao S."/>
            <person name="Lieberman T.D."/>
            <person name="Swanson P.K."/>
            <person name="Smith M."/>
            <person name="Roesemann S."/>
            <person name="Alexander J.E."/>
            <person name="Rich S.A."/>
            <person name="Livny J."/>
            <person name="Vlamakis H."/>
            <person name="Clish C."/>
            <person name="Bullock K."/>
            <person name="Deik A."/>
            <person name="Scott J."/>
            <person name="Pierce K.A."/>
            <person name="Xavier R.J."/>
            <person name="Alm E.J."/>
        </authorList>
    </citation>
    <scope>NUCLEOTIDE SEQUENCE [LARGE SCALE GENOMIC DNA]</scope>
    <source>
        <strain evidence="3 5">BIOML-A1</strain>
    </source>
</reference>
<evidence type="ECO:0000256" key="1">
    <source>
        <dbReference type="SAM" id="SignalP"/>
    </source>
</evidence>
<feature type="chain" id="PRO_5044618554" evidence="1">
    <location>
        <begin position="27"/>
        <end position="560"/>
    </location>
</feature>
<dbReference type="RefSeq" id="WP_130063142.1">
    <property type="nucleotide sequence ID" value="NZ_AP025581.1"/>
</dbReference>
<keyword evidence="1" id="KW-0732">Signal</keyword>
<dbReference type="EMBL" id="BQOL01000002">
    <property type="protein sequence ID" value="GKI20177.1"/>
    <property type="molecule type" value="Genomic_DNA"/>
</dbReference>
<name>A0A5B5VNV6_9BACT</name>
<accession>A0A5B5VNV6</accession>
<organism evidence="2 6">
    <name type="scientific">Alistipes finegoldii</name>
    <dbReference type="NCBI Taxonomy" id="214856"/>
    <lineage>
        <taxon>Bacteria</taxon>
        <taxon>Pseudomonadati</taxon>
        <taxon>Bacteroidota</taxon>
        <taxon>Bacteroidia</taxon>
        <taxon>Bacteroidales</taxon>
        <taxon>Rikenellaceae</taxon>
        <taxon>Alistipes</taxon>
    </lineage>
</organism>
<proteinExistence type="predicted"/>
<evidence type="ECO:0000313" key="2">
    <source>
        <dbReference type="EMBL" id="GKI20177.1"/>
    </source>
</evidence>
<protein>
    <submittedName>
        <fullName evidence="3">DUF4270 domain-containing protein</fullName>
    </submittedName>
    <submittedName>
        <fullName evidence="4">DUF4270 family protein</fullName>
    </submittedName>
</protein>
<dbReference type="PROSITE" id="PS51257">
    <property type="entry name" value="PROKAR_LIPOPROTEIN"/>
    <property type="match status" value="1"/>
</dbReference>
<keyword evidence="5" id="KW-1185">Reference proteome</keyword>
<evidence type="ECO:0000313" key="4">
    <source>
        <dbReference type="EMBL" id="MDU0260740.1"/>
    </source>
</evidence>
<reference evidence="4" key="3">
    <citation type="submission" date="2023-10" db="EMBL/GenBank/DDBJ databases">
        <title>Genome Sequence of the Bacteria from From Gut Wall in Crohn's Disease.</title>
        <authorList>
            <person name="Rodriguez-Palacios A."/>
        </authorList>
    </citation>
    <scope>NUCLEOTIDE SEQUENCE</scope>
    <source>
        <strain evidence="4">CavFT-hAR58</strain>
    </source>
</reference>
<dbReference type="AlphaFoldDB" id="A0A5B5VNV6"/>
<dbReference type="InterPro" id="IPR025366">
    <property type="entry name" value="DUF4270"/>
</dbReference>
<gene>
    <name evidence="2" type="ORF">CE91St16_30850</name>
    <name evidence="3" type="ORF">F2A26_07850</name>
    <name evidence="4" type="ORF">RVH17_11620</name>
</gene>
<dbReference type="Proteomes" id="UP001181347">
    <property type="component" value="Unassembled WGS sequence"/>
</dbReference>
<dbReference type="EMBL" id="JAWDES010000005">
    <property type="protein sequence ID" value="MDU0260740.1"/>
    <property type="molecule type" value="Genomic_DNA"/>
</dbReference>
<dbReference type="Proteomes" id="UP001055105">
    <property type="component" value="Unassembled WGS sequence"/>
</dbReference>